<dbReference type="PANTHER" id="PTHR31801">
    <property type="entry name" value="ALTERED INHERITANCE OF MITOCHONDRIA PROTEIN 24, MITOCHONDRIAL"/>
    <property type="match status" value="1"/>
</dbReference>
<proteinExistence type="predicted"/>
<dbReference type="Proteomes" id="UP000323000">
    <property type="component" value="Chromosome 11"/>
</dbReference>
<evidence type="ECO:0000313" key="1">
    <source>
        <dbReference type="EMBL" id="TXG51172.1"/>
    </source>
</evidence>
<accession>A0A5C7H3Y7</accession>
<evidence type="ECO:0000313" key="2">
    <source>
        <dbReference type="Proteomes" id="UP000323000"/>
    </source>
</evidence>
<name>A0A5C7H3Y7_9ROSI</name>
<dbReference type="EMBL" id="VAHF01000011">
    <property type="protein sequence ID" value="TXG51172.1"/>
    <property type="molecule type" value="Genomic_DNA"/>
</dbReference>
<gene>
    <name evidence="1" type="ORF">EZV62_023696</name>
</gene>
<dbReference type="AlphaFoldDB" id="A0A5C7H3Y7"/>
<organism evidence="1 2">
    <name type="scientific">Acer yangbiense</name>
    <dbReference type="NCBI Taxonomy" id="1000413"/>
    <lineage>
        <taxon>Eukaryota</taxon>
        <taxon>Viridiplantae</taxon>
        <taxon>Streptophyta</taxon>
        <taxon>Embryophyta</taxon>
        <taxon>Tracheophyta</taxon>
        <taxon>Spermatophyta</taxon>
        <taxon>Magnoliopsida</taxon>
        <taxon>eudicotyledons</taxon>
        <taxon>Gunneridae</taxon>
        <taxon>Pentapetalae</taxon>
        <taxon>rosids</taxon>
        <taxon>malvids</taxon>
        <taxon>Sapindales</taxon>
        <taxon>Sapindaceae</taxon>
        <taxon>Hippocastanoideae</taxon>
        <taxon>Acereae</taxon>
        <taxon>Acer</taxon>
    </lineage>
</organism>
<reference evidence="2" key="1">
    <citation type="journal article" date="2019" name="Gigascience">
        <title>De novo genome assembly of the endangered Acer yangbiense, a plant species with extremely small populations endemic to Yunnan Province, China.</title>
        <authorList>
            <person name="Yang J."/>
            <person name="Wariss H.M."/>
            <person name="Tao L."/>
            <person name="Zhang R."/>
            <person name="Yun Q."/>
            <person name="Hollingsworth P."/>
            <person name="Dao Z."/>
            <person name="Luo G."/>
            <person name="Guo H."/>
            <person name="Ma Y."/>
            <person name="Sun W."/>
        </authorList>
    </citation>
    <scope>NUCLEOTIDE SEQUENCE [LARGE SCALE GENOMIC DNA]</scope>
    <source>
        <strain evidence="2">cv. Malutang</strain>
    </source>
</reference>
<keyword evidence="2" id="KW-1185">Reference proteome</keyword>
<dbReference type="PANTHER" id="PTHR31801:SF1">
    <property type="entry name" value="SPHINGOMYELIN PHOSPHODIESTERASE"/>
    <property type="match status" value="1"/>
</dbReference>
<protein>
    <submittedName>
        <fullName evidence="1">Uncharacterized protein</fullName>
    </submittedName>
</protein>
<comment type="caution">
    <text evidence="1">The sequence shown here is derived from an EMBL/GenBank/DDBJ whole genome shotgun (WGS) entry which is preliminary data.</text>
</comment>
<dbReference type="OrthoDB" id="10251508at2759"/>
<sequence length="133" mass="15158">MDCSASYKRCGAKTRDLVSVMSCATAGHSWNAWIRRPLYRYILRTFLFCPVATSIKNASEVFSVWVYYMEPWNIMLDDFAELDEVVNGSSKNVRKDDSQPQACGYSSACMARLCSVKLSILQLLGFTFYWVCT</sequence>